<dbReference type="AlphaFoldDB" id="A0A1I5ZMS8"/>
<gene>
    <name evidence="2" type="ORF">SAMN05216578_101154</name>
</gene>
<name>A0A1I5ZMS8_9GAMM</name>
<keyword evidence="1" id="KW-1133">Transmembrane helix</keyword>
<dbReference type="Proteomes" id="UP000242815">
    <property type="component" value="Unassembled WGS sequence"/>
</dbReference>
<dbReference type="OrthoDB" id="8779206at2"/>
<evidence type="ECO:0000313" key="3">
    <source>
        <dbReference type="Proteomes" id="UP000242815"/>
    </source>
</evidence>
<protein>
    <submittedName>
        <fullName evidence="2">Uncharacterized protein</fullName>
    </submittedName>
</protein>
<dbReference type="RefSeq" id="WP_090536018.1">
    <property type="nucleotide sequence ID" value="NZ_FOYD01000001.1"/>
</dbReference>
<evidence type="ECO:0000313" key="2">
    <source>
        <dbReference type="EMBL" id="SFQ57796.1"/>
    </source>
</evidence>
<evidence type="ECO:0000256" key="1">
    <source>
        <dbReference type="SAM" id="Phobius"/>
    </source>
</evidence>
<keyword evidence="1" id="KW-0812">Transmembrane</keyword>
<proteinExistence type="predicted"/>
<sequence length="119" mass="13562">MQEIIKKTFGGLSAQYYIRQLFFGSLFAALVIYMAINGGKPIKFSMVALLAVNTLLYPYSRFVYESVVRFIIGDNVFFVNAIFMIVIKIFTMLLCWGFAIFIAPIGLAYLYYHHSKTAS</sequence>
<feature type="transmembrane region" description="Helical" evidence="1">
    <location>
        <begin position="42"/>
        <end position="60"/>
    </location>
</feature>
<dbReference type="EMBL" id="FOYD01000001">
    <property type="protein sequence ID" value="SFQ57796.1"/>
    <property type="molecule type" value="Genomic_DNA"/>
</dbReference>
<keyword evidence="1" id="KW-0472">Membrane</keyword>
<feature type="transmembrane region" description="Helical" evidence="1">
    <location>
        <begin position="67"/>
        <end position="87"/>
    </location>
</feature>
<reference evidence="2 3" key="1">
    <citation type="submission" date="2016-10" db="EMBL/GenBank/DDBJ databases">
        <authorList>
            <person name="de Groot N.N."/>
        </authorList>
    </citation>
    <scope>NUCLEOTIDE SEQUENCE [LARGE SCALE GENOMIC DNA]</scope>
    <source>
        <strain evidence="2 3">JCM 18415</strain>
    </source>
</reference>
<feature type="transmembrane region" description="Helical" evidence="1">
    <location>
        <begin position="16"/>
        <end position="36"/>
    </location>
</feature>
<accession>A0A1I5ZMS8</accession>
<organism evidence="2 3">
    <name type="scientific">Halopseudomonas formosensis</name>
    <dbReference type="NCBI Taxonomy" id="1002526"/>
    <lineage>
        <taxon>Bacteria</taxon>
        <taxon>Pseudomonadati</taxon>
        <taxon>Pseudomonadota</taxon>
        <taxon>Gammaproteobacteria</taxon>
        <taxon>Pseudomonadales</taxon>
        <taxon>Pseudomonadaceae</taxon>
        <taxon>Halopseudomonas</taxon>
    </lineage>
</organism>